<dbReference type="PROSITE" id="PS00687">
    <property type="entry name" value="ALDEHYDE_DEHYDR_GLU"/>
    <property type="match status" value="1"/>
</dbReference>
<evidence type="ECO:0000256" key="1">
    <source>
        <dbReference type="ARBA" id="ARBA00009986"/>
    </source>
</evidence>
<feature type="active site" evidence="3">
    <location>
        <position position="261"/>
    </location>
</feature>
<dbReference type="PROSITE" id="PS00070">
    <property type="entry name" value="ALDEHYDE_DEHYDR_CYS"/>
    <property type="match status" value="1"/>
</dbReference>
<reference evidence="6" key="1">
    <citation type="submission" date="2010-06" db="EMBL/GenBank/DDBJ databases">
        <authorList>
            <person name="Muzny D."/>
            <person name="Qin X."/>
            <person name="Buhay C."/>
            <person name="Dugan-Rocha S."/>
            <person name="Ding Y."/>
            <person name="Chen G."/>
            <person name="Hawes A."/>
            <person name="Holder M."/>
            <person name="Jhangiani S."/>
            <person name="Johnson A."/>
            <person name="Khan Z."/>
            <person name="Li Z."/>
            <person name="Liu W."/>
            <person name="Liu X."/>
            <person name="Perez L."/>
            <person name="Shen H."/>
            <person name="Wang Q."/>
            <person name="Watt J."/>
            <person name="Xi L."/>
            <person name="Xin Y."/>
            <person name="Zhou J."/>
            <person name="Deng J."/>
            <person name="Jiang H."/>
            <person name="Liu Y."/>
            <person name="Qu J."/>
            <person name="Song X.-Z."/>
            <person name="Zhang L."/>
            <person name="Villasana D."/>
            <person name="Johnson A."/>
            <person name="Liu J."/>
            <person name="Liyanage D."/>
            <person name="Lorensuhewa L."/>
            <person name="Robinson T."/>
            <person name="Song A."/>
            <person name="Song B.-B."/>
            <person name="Dinh H."/>
            <person name="Thornton R."/>
            <person name="Coyle M."/>
            <person name="Francisco L."/>
            <person name="Jackson L."/>
            <person name="Javaid M."/>
            <person name="Korchina V."/>
            <person name="Kovar C."/>
            <person name="Mata R."/>
            <person name="Mathew T."/>
            <person name="Ngo R."/>
            <person name="Nguyen L."/>
            <person name="Nguyen N."/>
            <person name="Okwuonu G."/>
            <person name="Ongeri F."/>
            <person name="Pham C."/>
            <person name="Simmons D."/>
            <person name="Wilczek-Boney K."/>
            <person name="Hale W."/>
            <person name="Jakkamsetti A."/>
            <person name="Pham P."/>
            <person name="Ruth R."/>
            <person name="San Lucas F."/>
            <person name="Warren J."/>
            <person name="Zhang J."/>
            <person name="Zhao Z."/>
            <person name="Zhou C."/>
            <person name="Zhu D."/>
            <person name="Lee S."/>
            <person name="Bess C."/>
            <person name="Blankenburg K."/>
            <person name="Forbes L."/>
            <person name="Fu Q."/>
            <person name="Gubbala S."/>
            <person name="Hirani K."/>
            <person name="Jayaseelan J.C."/>
            <person name="Lara F."/>
            <person name="Munidasa M."/>
            <person name="Palculict T."/>
            <person name="Patil S."/>
            <person name="Pu L.-L."/>
            <person name="Saada N."/>
            <person name="Tang L."/>
            <person name="Weissenberger G."/>
            <person name="Zhu Y."/>
            <person name="Hemphill L."/>
            <person name="Shang Y."/>
            <person name="Youmans B."/>
            <person name="Ayvaz T."/>
            <person name="Ross M."/>
            <person name="Santibanez J."/>
            <person name="Aqrawi P."/>
            <person name="Gross S."/>
            <person name="Joshi V."/>
            <person name="Fowler G."/>
            <person name="Nazareth L."/>
            <person name="Reid J."/>
            <person name="Worley K."/>
            <person name="Petrosino J."/>
            <person name="Highlander S."/>
            <person name="Gibbs R."/>
        </authorList>
    </citation>
    <scope>NUCLEOTIDE SEQUENCE [LARGE SCALE GENOMIC DNA]</scope>
    <source>
        <strain evidence="6">DSM 20601</strain>
    </source>
</reference>
<dbReference type="EC" id="1.2.1.-" evidence="6"/>
<dbReference type="FunFam" id="3.40.309.10:FF:000012">
    <property type="entry name" value="Betaine aldehyde dehydrogenase"/>
    <property type="match status" value="1"/>
</dbReference>
<name>D7UWG2_LISGR</name>
<evidence type="ECO:0000259" key="5">
    <source>
        <dbReference type="Pfam" id="PF00171"/>
    </source>
</evidence>
<dbReference type="Gene3D" id="3.40.605.10">
    <property type="entry name" value="Aldehyde Dehydrogenase, Chain A, domain 1"/>
    <property type="match status" value="1"/>
</dbReference>
<dbReference type="SUPFAM" id="SSF53720">
    <property type="entry name" value="ALDH-like"/>
    <property type="match status" value="1"/>
</dbReference>
<comment type="caution">
    <text evidence="6">The sequence shown here is derived from an EMBL/GenBank/DDBJ whole genome shotgun (WGS) entry which is preliminary data.</text>
</comment>
<keyword evidence="7" id="KW-1185">Reference proteome</keyword>
<comment type="similarity">
    <text evidence="1 4">Belongs to the aldehyde dehydrogenase family.</text>
</comment>
<dbReference type="Pfam" id="PF00171">
    <property type="entry name" value="Aldedh"/>
    <property type="match status" value="1"/>
</dbReference>
<dbReference type="eggNOG" id="COG1012">
    <property type="taxonomic scope" value="Bacteria"/>
</dbReference>
<protein>
    <submittedName>
        <fullName evidence="6">Aldehyde dehydrogenase (NAD) family protein</fullName>
        <ecNumber evidence="6">1.2.1.-</ecNumber>
    </submittedName>
</protein>
<dbReference type="FunFam" id="3.40.605.10:FF:000007">
    <property type="entry name" value="NAD/NADP-dependent betaine aldehyde dehydrogenase"/>
    <property type="match status" value="1"/>
</dbReference>
<dbReference type="InterPro" id="IPR015590">
    <property type="entry name" value="Aldehyde_DH_dom"/>
</dbReference>
<dbReference type="EMBL" id="ACCR02000003">
    <property type="protein sequence ID" value="EFI84046.1"/>
    <property type="molecule type" value="Genomic_DNA"/>
</dbReference>
<dbReference type="InterPro" id="IPR016161">
    <property type="entry name" value="Ald_DH/histidinol_DH"/>
</dbReference>
<sequence length="499" mass="54533">MKEVFLLVKDLNVFDAHYQLFIGGKWTDGTDGNKLTSYNPSNGEALATFIDASDQDVDAAVSAAKEAQESWKKVPVKEKSKLLLDIADAIDANLDKLALMETLDNGKSLRETTNADIPLAADHFRYFAGVIRSEEDTVKQIDENTLSLIIKEPVGVVGQIVPWNFPFLMGAWKIAPAIAAGNAVVIHPSSSTSLSLLELGKILADILPGGVVNIVTGKGSKSGEYMQHHKGFNKLAFTGSTSVGRNIGIAAAENLIPSTLELGGKSANIFFDDMPFEQAIEGAQKGILFNQGQVCSAGSRIFVQENVYDKFVAALKEQFQKVKVGLPWEDDVQMGAQINQGQLDKILEYVEIGKKEGANVLTGGEKLENDKLKDGVFLEPTLLETTNDTRVAQEEIFGPVATIIKFKDEEEVIKLANDNEYGLAGGVWSRDINRIFRVSKAIQTGRVWVNTYNAFEAGTPFGGYKNSGIGRETHKMILDAYTQAKNIYINLNEEKEGLY</sequence>
<gene>
    <name evidence="6" type="primary">aldA</name>
    <name evidence="6" type="ORF">HMPREF0556_10599</name>
</gene>
<dbReference type="GO" id="GO:0016620">
    <property type="term" value="F:oxidoreductase activity, acting on the aldehyde or oxo group of donors, NAD or NADP as acceptor"/>
    <property type="evidence" value="ECO:0007669"/>
    <property type="project" value="InterPro"/>
</dbReference>
<dbReference type="Gene3D" id="3.40.309.10">
    <property type="entry name" value="Aldehyde Dehydrogenase, Chain A, domain 2"/>
    <property type="match status" value="1"/>
</dbReference>
<evidence type="ECO:0000313" key="7">
    <source>
        <dbReference type="Proteomes" id="UP000010119"/>
    </source>
</evidence>
<evidence type="ECO:0000256" key="3">
    <source>
        <dbReference type="PROSITE-ProRule" id="PRU10007"/>
    </source>
</evidence>
<dbReference type="HOGENOM" id="CLU_005391_0_1_9"/>
<dbReference type="InterPro" id="IPR016162">
    <property type="entry name" value="Ald_DH_N"/>
</dbReference>
<organism evidence="6 7">
    <name type="scientific">Listeria grayi DSM 20601</name>
    <dbReference type="NCBI Taxonomy" id="525367"/>
    <lineage>
        <taxon>Bacteria</taxon>
        <taxon>Bacillati</taxon>
        <taxon>Bacillota</taxon>
        <taxon>Bacilli</taxon>
        <taxon>Bacillales</taxon>
        <taxon>Listeriaceae</taxon>
        <taxon>Listeria</taxon>
    </lineage>
</organism>
<feature type="domain" description="Aldehyde dehydrogenase" evidence="5">
    <location>
        <begin position="26"/>
        <end position="487"/>
    </location>
</feature>
<proteinExistence type="inferred from homology"/>
<dbReference type="AlphaFoldDB" id="D7UWG2"/>
<dbReference type="InterPro" id="IPR016163">
    <property type="entry name" value="Ald_DH_C"/>
</dbReference>
<evidence type="ECO:0000256" key="2">
    <source>
        <dbReference type="ARBA" id="ARBA00023002"/>
    </source>
</evidence>
<dbReference type="PANTHER" id="PTHR11699">
    <property type="entry name" value="ALDEHYDE DEHYDROGENASE-RELATED"/>
    <property type="match status" value="1"/>
</dbReference>
<evidence type="ECO:0000256" key="4">
    <source>
        <dbReference type="RuleBase" id="RU003345"/>
    </source>
</evidence>
<dbReference type="InterPro" id="IPR016160">
    <property type="entry name" value="Ald_DH_CS_CYS"/>
</dbReference>
<dbReference type="Proteomes" id="UP000010119">
    <property type="component" value="Unassembled WGS sequence"/>
</dbReference>
<keyword evidence="2 4" id="KW-0560">Oxidoreductase</keyword>
<accession>D7UWG2</accession>
<evidence type="ECO:0000313" key="6">
    <source>
        <dbReference type="EMBL" id="EFI84046.1"/>
    </source>
</evidence>
<dbReference type="InterPro" id="IPR029510">
    <property type="entry name" value="Ald_DH_CS_GLU"/>
</dbReference>
<dbReference type="STRING" id="525367.HMPREF0556_10599"/>